<dbReference type="InterPro" id="IPR001478">
    <property type="entry name" value="PDZ"/>
</dbReference>
<dbReference type="EMBL" id="STFG01000007">
    <property type="protein sequence ID" value="THU01973.1"/>
    <property type="molecule type" value="Genomic_DNA"/>
</dbReference>
<evidence type="ECO:0000256" key="1">
    <source>
        <dbReference type="ARBA" id="ARBA00010541"/>
    </source>
</evidence>
<evidence type="ECO:0000256" key="3">
    <source>
        <dbReference type="ARBA" id="ARBA00022801"/>
    </source>
</evidence>
<evidence type="ECO:0000313" key="7">
    <source>
        <dbReference type="Proteomes" id="UP000308917"/>
    </source>
</evidence>
<dbReference type="Pfam" id="PF13180">
    <property type="entry name" value="PDZ_2"/>
    <property type="match status" value="1"/>
</dbReference>
<evidence type="ECO:0000256" key="2">
    <source>
        <dbReference type="ARBA" id="ARBA00022670"/>
    </source>
</evidence>
<dbReference type="PROSITE" id="PS50106">
    <property type="entry name" value="PDZ"/>
    <property type="match status" value="1"/>
</dbReference>
<reference evidence="6 7" key="1">
    <citation type="journal article" date="2015" name="Antonie Van Leeuwenhoek">
        <title>Lampropedia puyangensis sp. nov., isolated from symptomatic bark of Populus ? euramericana canker and emended description of Lampropedia hyalina (Ehrenberg 1832) Lee et al. 2004.</title>
        <authorList>
            <person name="Li Y."/>
            <person name="Wang T."/>
            <person name="Piao C.G."/>
            <person name="Wang L.F."/>
            <person name="Tian G.Z."/>
            <person name="Zhu T.H."/>
            <person name="Guo M.W."/>
        </authorList>
    </citation>
    <scope>NUCLEOTIDE SEQUENCE [LARGE SCALE GENOMIC DNA]</scope>
    <source>
        <strain evidence="6 7">2-bin</strain>
    </source>
</reference>
<keyword evidence="3" id="KW-0378">Hydrolase</keyword>
<dbReference type="Gene3D" id="2.40.10.120">
    <property type="match status" value="1"/>
</dbReference>
<comment type="caution">
    <text evidence="6">The sequence shown here is derived from an EMBL/GenBank/DDBJ whole genome shotgun (WGS) entry which is preliminary data.</text>
</comment>
<accession>A0A4S8F3M2</accession>
<dbReference type="PRINTS" id="PR00834">
    <property type="entry name" value="PROTEASES2C"/>
</dbReference>
<proteinExistence type="inferred from homology"/>
<evidence type="ECO:0000259" key="5">
    <source>
        <dbReference type="PROSITE" id="PS50106"/>
    </source>
</evidence>
<dbReference type="SMART" id="SM00228">
    <property type="entry name" value="PDZ"/>
    <property type="match status" value="1"/>
</dbReference>
<keyword evidence="7" id="KW-1185">Reference proteome</keyword>
<dbReference type="FunFam" id="2.40.10.10:FF:000001">
    <property type="entry name" value="Periplasmic serine protease DegS"/>
    <property type="match status" value="1"/>
</dbReference>
<name>A0A4S8F3M2_9BURK</name>
<comment type="similarity">
    <text evidence="1">Belongs to the peptidase S1C family.</text>
</comment>
<organism evidence="6 7">
    <name type="scientific">Lampropedia puyangensis</name>
    <dbReference type="NCBI Taxonomy" id="1330072"/>
    <lineage>
        <taxon>Bacteria</taxon>
        <taxon>Pseudomonadati</taxon>
        <taxon>Pseudomonadota</taxon>
        <taxon>Betaproteobacteria</taxon>
        <taxon>Burkholderiales</taxon>
        <taxon>Comamonadaceae</taxon>
        <taxon>Lampropedia</taxon>
    </lineage>
</organism>
<dbReference type="InterPro" id="IPR036034">
    <property type="entry name" value="PDZ_sf"/>
</dbReference>
<protein>
    <submittedName>
        <fullName evidence="6">Trypsin-like serine protease</fullName>
    </submittedName>
</protein>
<dbReference type="AlphaFoldDB" id="A0A4S8F3M2"/>
<dbReference type="GO" id="GO:0004252">
    <property type="term" value="F:serine-type endopeptidase activity"/>
    <property type="evidence" value="ECO:0007669"/>
    <property type="project" value="InterPro"/>
</dbReference>
<dbReference type="Gene3D" id="2.30.42.10">
    <property type="match status" value="1"/>
</dbReference>
<dbReference type="RefSeq" id="WP_136573282.1">
    <property type="nucleotide sequence ID" value="NZ_STFG01000007.1"/>
</dbReference>
<dbReference type="GO" id="GO:0006508">
    <property type="term" value="P:proteolysis"/>
    <property type="evidence" value="ECO:0007669"/>
    <property type="project" value="UniProtKB-KW"/>
</dbReference>
<dbReference type="InterPro" id="IPR009003">
    <property type="entry name" value="Peptidase_S1_PA"/>
</dbReference>
<gene>
    <name evidence="6" type="ORF">E9531_08210</name>
</gene>
<dbReference type="InterPro" id="IPR001940">
    <property type="entry name" value="Peptidase_S1C"/>
</dbReference>
<keyword evidence="4" id="KW-0720">Serine protease</keyword>
<dbReference type="InterPro" id="IPR051201">
    <property type="entry name" value="Chloro_Bact_Ser_Proteases"/>
</dbReference>
<evidence type="ECO:0000313" key="6">
    <source>
        <dbReference type="EMBL" id="THU01973.1"/>
    </source>
</evidence>
<dbReference type="SUPFAM" id="SSF50156">
    <property type="entry name" value="PDZ domain-like"/>
    <property type="match status" value="1"/>
</dbReference>
<sequence>MRRYWLLFSQSVTVILAAYFVVTTLKPQWLASRDAPAVATQLNTAPATANTTNASNTSTQHEDAPTSFRAAAQLAAQSVVSINTTKTVRHPYANDPFFQYFFGESPNRSQSGLGSGVIVNADGYLLTNNHVIEGADVINVTLNDGREFVAKVVGTDPDSDLAVLKIEAPNLPAIRIGNSDQMAIGDAVLAIGNPFGVGQTVTSGIISALGRSHLGLNIYENFIQTDAAINPGNSGGALVDTKGELVGINTAIFSQSGGSMGIGFAIPTKTAQFVLNSIIRDGRVTRAWVGLVSDPLTPELAQAAGVKASSGVIVTGVLQGGPAAKAGIRPGDVITQINQQPVKSVTDLMATVAGLTPNNPIPIMMERNGTAQQVDITPDVRPVTNRTPR</sequence>
<dbReference type="OrthoDB" id="8520726at2"/>
<dbReference type="PANTHER" id="PTHR43343:SF3">
    <property type="entry name" value="PROTEASE DO-LIKE 8, CHLOROPLASTIC"/>
    <property type="match status" value="1"/>
</dbReference>
<dbReference type="Proteomes" id="UP000308917">
    <property type="component" value="Unassembled WGS sequence"/>
</dbReference>
<dbReference type="PANTHER" id="PTHR43343">
    <property type="entry name" value="PEPTIDASE S12"/>
    <property type="match status" value="1"/>
</dbReference>
<feature type="domain" description="PDZ" evidence="5">
    <location>
        <begin position="305"/>
        <end position="346"/>
    </location>
</feature>
<dbReference type="Pfam" id="PF13365">
    <property type="entry name" value="Trypsin_2"/>
    <property type="match status" value="1"/>
</dbReference>
<evidence type="ECO:0000256" key="4">
    <source>
        <dbReference type="ARBA" id="ARBA00022825"/>
    </source>
</evidence>
<dbReference type="SUPFAM" id="SSF50494">
    <property type="entry name" value="Trypsin-like serine proteases"/>
    <property type="match status" value="1"/>
</dbReference>
<keyword evidence="2 6" id="KW-0645">Protease</keyword>